<dbReference type="AlphaFoldDB" id="A0A485K367"/>
<protein>
    <submittedName>
        <fullName evidence="3">Aste57867_186 protein</fullName>
    </submittedName>
    <submittedName>
        <fullName evidence="4">Aste57867_7015 protein</fullName>
    </submittedName>
</protein>
<dbReference type="EMBL" id="CAADRA010000007">
    <property type="protein sequence ID" value="VFT77412.1"/>
    <property type="molecule type" value="Genomic_DNA"/>
</dbReference>
<accession>A0A485K367</accession>
<organism evidence="3 5">
    <name type="scientific">Aphanomyces stellatus</name>
    <dbReference type="NCBI Taxonomy" id="120398"/>
    <lineage>
        <taxon>Eukaryota</taxon>
        <taxon>Sar</taxon>
        <taxon>Stramenopiles</taxon>
        <taxon>Oomycota</taxon>
        <taxon>Saprolegniomycetes</taxon>
        <taxon>Saprolegniales</taxon>
        <taxon>Verrucalvaceae</taxon>
        <taxon>Aphanomyces</taxon>
    </lineage>
</organism>
<keyword evidence="5" id="KW-1185">Reference proteome</keyword>
<evidence type="ECO:0000313" key="5">
    <source>
        <dbReference type="Proteomes" id="UP000332933"/>
    </source>
</evidence>
<dbReference type="EMBL" id="CAADRA010003564">
    <property type="protein sequence ID" value="VFT83964.1"/>
    <property type="molecule type" value="Genomic_DNA"/>
</dbReference>
<dbReference type="EMBL" id="VJMH01003552">
    <property type="protein sequence ID" value="KAF0705571.1"/>
    <property type="molecule type" value="Genomic_DNA"/>
</dbReference>
<evidence type="ECO:0000313" key="3">
    <source>
        <dbReference type="EMBL" id="VFT77412.1"/>
    </source>
</evidence>
<name>A0A485K367_9STRA</name>
<proteinExistence type="predicted"/>
<evidence type="ECO:0000313" key="4">
    <source>
        <dbReference type="EMBL" id="VFT83964.1"/>
    </source>
</evidence>
<reference evidence="3 5" key="1">
    <citation type="submission" date="2019-03" db="EMBL/GenBank/DDBJ databases">
        <authorList>
            <person name="Gaulin E."/>
            <person name="Dumas B."/>
        </authorList>
    </citation>
    <scope>NUCLEOTIDE SEQUENCE [LARGE SCALE GENOMIC DNA]</scope>
    <source>
        <strain evidence="3">CBS 568.67</strain>
    </source>
</reference>
<evidence type="ECO:0000313" key="2">
    <source>
        <dbReference type="EMBL" id="KAF0720593.1"/>
    </source>
</evidence>
<dbReference type="Proteomes" id="UP000332933">
    <property type="component" value="Unassembled WGS sequence"/>
</dbReference>
<dbReference type="EMBL" id="VJMH01000007">
    <property type="protein sequence ID" value="KAF0720593.1"/>
    <property type="molecule type" value="Genomic_DNA"/>
</dbReference>
<evidence type="ECO:0000313" key="1">
    <source>
        <dbReference type="EMBL" id="KAF0705571.1"/>
    </source>
</evidence>
<gene>
    <name evidence="3" type="primary">Aste57867_186</name>
    <name evidence="4" type="synonym">Aste57867_7015</name>
    <name evidence="2" type="ORF">As57867_000186</name>
    <name evidence="1" type="ORF">As57867_006992</name>
    <name evidence="3" type="ORF">ASTE57867_186</name>
    <name evidence="4" type="ORF">ASTE57867_7015</name>
</gene>
<reference evidence="1" key="2">
    <citation type="submission" date="2019-06" db="EMBL/GenBank/DDBJ databases">
        <title>Genomics analysis of Aphanomyces spp. identifies a new class of oomycete effector associated with host adaptation.</title>
        <authorList>
            <person name="Gaulin E."/>
        </authorList>
    </citation>
    <scope>NUCLEOTIDE SEQUENCE</scope>
    <source>
        <strain evidence="1">CBS 578.67</strain>
    </source>
</reference>
<sequence>MTRFLETGQHNAIDNVHAHFARLVVNRKSALNLVRDPDMNVFIEVPRFQARLVRAMTLGKMDSALLQMFTHFVQQVSGLFIKARAMYVATPNISDVGDNTLDWLTVCHDGWDSTIKHSFGVFVNWIDLHIWTRYKLGMGLAIPGGHNAEACKEAALVILGKVWGGPV</sequence>